<dbReference type="EMBL" id="AWFG01000001">
    <property type="protein sequence ID" value="KCZ60836.1"/>
    <property type="molecule type" value="Genomic_DNA"/>
</dbReference>
<evidence type="ECO:0000259" key="3">
    <source>
        <dbReference type="Pfam" id="PF00724"/>
    </source>
</evidence>
<dbReference type="Gene3D" id="3.20.20.70">
    <property type="entry name" value="Aldolase class I"/>
    <property type="match status" value="1"/>
</dbReference>
<evidence type="ECO:0000256" key="1">
    <source>
        <dbReference type="ARBA" id="ARBA00022630"/>
    </source>
</evidence>
<evidence type="ECO:0000313" key="4">
    <source>
        <dbReference type="EMBL" id="KCZ60836.1"/>
    </source>
</evidence>
<dbReference type="eggNOG" id="COG1902">
    <property type="taxonomic scope" value="Bacteria"/>
</dbReference>
<evidence type="ECO:0000313" key="5">
    <source>
        <dbReference type="Proteomes" id="UP000027190"/>
    </source>
</evidence>
<dbReference type="CDD" id="cd02803">
    <property type="entry name" value="OYE_like_FMN_family"/>
    <property type="match status" value="1"/>
</dbReference>
<dbReference type="PANTHER" id="PTHR43656:SF2">
    <property type="entry name" value="BINDING OXIDOREDUCTASE, PUTATIVE (AFU_ORTHOLOGUE AFUA_2G08260)-RELATED"/>
    <property type="match status" value="1"/>
</dbReference>
<organism evidence="4 5">
    <name type="scientific">Hyphomonas chukchiensis</name>
    <dbReference type="NCBI Taxonomy" id="1280947"/>
    <lineage>
        <taxon>Bacteria</taxon>
        <taxon>Pseudomonadati</taxon>
        <taxon>Pseudomonadota</taxon>
        <taxon>Alphaproteobacteria</taxon>
        <taxon>Hyphomonadales</taxon>
        <taxon>Hyphomonadaceae</taxon>
        <taxon>Hyphomonas</taxon>
    </lineage>
</organism>
<proteinExistence type="predicted"/>
<sequence length="381" mass="41277">MMTTAPLFETMTLPHGPAWKNRFMLAPLTNTQSHPDGTLSDEEYHWLTMRAEGGFGLVMTAAAHVQAVGQGFPGQIGAFDDKHIPGLTRLAAGLKAKGAVSSLQLHHAGDRSPADLVGVPVGPSDEADKGVRGLTLAEVEQLRDDFIAAAVRAKKAGFDGVEVHGAHGYIIAQFLSAEINKREDAYGGSLENRARLLFEIVDGIRAATGPDFQLGLRLSPERFGLDLSEMLTVTKRVFAEQVIDFFDLSAWDVNKEPADDAFAGQTLVSLFTALDRGRIRLGAAGKIMDAETAVSVLEAGCDFVVIGRGAILRHDFPERVRRDVAYTSPPLPVPEAWLNAQGLSTKFVDYMRSWPNYLAKDGDDTSAYDDLQVKLEPDTVS</sequence>
<dbReference type="PATRIC" id="fig|1280947.3.peg.86"/>
<dbReference type="OrthoDB" id="9784632at2"/>
<name>A0A062URG9_9PROT</name>
<reference evidence="4 5" key="1">
    <citation type="journal article" date="2014" name="Antonie Van Leeuwenhoek">
        <title>Hyphomonas beringensis sp. nov. and Hyphomonas chukchiensis sp. nov., isolated from surface seawater of the Bering Sea and Chukchi Sea.</title>
        <authorList>
            <person name="Li C."/>
            <person name="Lai Q."/>
            <person name="Li G."/>
            <person name="Dong C."/>
            <person name="Wang J."/>
            <person name="Liao Y."/>
            <person name="Shao Z."/>
        </authorList>
    </citation>
    <scope>NUCLEOTIDE SEQUENCE [LARGE SCALE GENOMIC DNA]</scope>
    <source>
        <strain evidence="4 5">BH-BN04-4</strain>
    </source>
</reference>
<evidence type="ECO:0000256" key="2">
    <source>
        <dbReference type="ARBA" id="ARBA00023002"/>
    </source>
</evidence>
<dbReference type="InterPro" id="IPR013785">
    <property type="entry name" value="Aldolase_TIM"/>
</dbReference>
<protein>
    <recommendedName>
        <fullName evidence="3">NADH:flavin oxidoreductase/NADH oxidase N-terminal domain-containing protein</fullName>
    </recommendedName>
</protein>
<keyword evidence="5" id="KW-1185">Reference proteome</keyword>
<gene>
    <name evidence="4" type="ORF">HY30_00455</name>
</gene>
<dbReference type="Proteomes" id="UP000027190">
    <property type="component" value="Unassembled WGS sequence"/>
</dbReference>
<dbReference type="InterPro" id="IPR001155">
    <property type="entry name" value="OxRdtase_FMN_N"/>
</dbReference>
<dbReference type="AlphaFoldDB" id="A0A062URG9"/>
<keyword evidence="2" id="KW-0560">Oxidoreductase</keyword>
<accession>A0A062URG9</accession>
<feature type="domain" description="NADH:flavin oxidoreductase/NADH oxidase N-terminal" evidence="3">
    <location>
        <begin position="7"/>
        <end position="323"/>
    </location>
</feature>
<dbReference type="GO" id="GO:0010181">
    <property type="term" value="F:FMN binding"/>
    <property type="evidence" value="ECO:0007669"/>
    <property type="project" value="InterPro"/>
</dbReference>
<comment type="caution">
    <text evidence="4">The sequence shown here is derived from an EMBL/GenBank/DDBJ whole genome shotgun (WGS) entry which is preliminary data.</text>
</comment>
<dbReference type="PANTHER" id="PTHR43656">
    <property type="entry name" value="BINDING OXIDOREDUCTASE, PUTATIVE (AFU_ORTHOLOGUE AFUA_2G08260)-RELATED"/>
    <property type="match status" value="1"/>
</dbReference>
<dbReference type="Pfam" id="PF00724">
    <property type="entry name" value="Oxidored_FMN"/>
    <property type="match status" value="1"/>
</dbReference>
<dbReference type="SUPFAM" id="SSF51395">
    <property type="entry name" value="FMN-linked oxidoreductases"/>
    <property type="match status" value="1"/>
</dbReference>
<dbReference type="InterPro" id="IPR051799">
    <property type="entry name" value="NADH_flavin_oxidoreductase"/>
</dbReference>
<keyword evidence="1" id="KW-0285">Flavoprotein</keyword>
<dbReference type="STRING" id="1280947.HY30_00455"/>
<dbReference type="GO" id="GO:0016491">
    <property type="term" value="F:oxidoreductase activity"/>
    <property type="evidence" value="ECO:0007669"/>
    <property type="project" value="UniProtKB-KW"/>
</dbReference>